<dbReference type="eggNOG" id="COG0753">
    <property type="taxonomic scope" value="Bacteria"/>
</dbReference>
<organism evidence="9 10">
    <name type="scientific">Allocoleopsis franciscana PCC 7113</name>
    <dbReference type="NCBI Taxonomy" id="1173027"/>
    <lineage>
        <taxon>Bacteria</taxon>
        <taxon>Bacillati</taxon>
        <taxon>Cyanobacteriota</taxon>
        <taxon>Cyanophyceae</taxon>
        <taxon>Coleofasciculales</taxon>
        <taxon>Coleofasciculaceae</taxon>
        <taxon>Allocoleopsis</taxon>
        <taxon>Allocoleopsis franciscana</taxon>
    </lineage>
</organism>
<evidence type="ECO:0000256" key="6">
    <source>
        <dbReference type="ARBA" id="ARBA00023004"/>
    </source>
</evidence>
<gene>
    <name evidence="9" type="ORF">Mic7113_3545</name>
</gene>
<reference evidence="9 10" key="1">
    <citation type="submission" date="2012-06" db="EMBL/GenBank/DDBJ databases">
        <title>Finished chromosome of genome of Microcoleus sp. PCC 7113.</title>
        <authorList>
            <consortium name="US DOE Joint Genome Institute"/>
            <person name="Gugger M."/>
            <person name="Coursin T."/>
            <person name="Rippka R."/>
            <person name="Tandeau De Marsac N."/>
            <person name="Huntemann M."/>
            <person name="Wei C.-L."/>
            <person name="Han J."/>
            <person name="Detter J.C."/>
            <person name="Han C."/>
            <person name="Tapia R."/>
            <person name="Chen A."/>
            <person name="Kyrpides N."/>
            <person name="Mavromatis K."/>
            <person name="Markowitz V."/>
            <person name="Szeto E."/>
            <person name="Ivanova N."/>
            <person name="Pagani I."/>
            <person name="Pati A."/>
            <person name="Goodwin L."/>
            <person name="Nordberg H.P."/>
            <person name="Cantor M.N."/>
            <person name="Hua S.X."/>
            <person name="Woyke T."/>
            <person name="Kerfeld C.A."/>
        </authorList>
    </citation>
    <scope>NUCLEOTIDE SEQUENCE [LARGE SCALE GENOMIC DNA]</scope>
    <source>
        <strain evidence="9 10">PCC 7113</strain>
    </source>
</reference>
<evidence type="ECO:0000256" key="4">
    <source>
        <dbReference type="ARBA" id="ARBA00022723"/>
    </source>
</evidence>
<keyword evidence="4" id="KW-0479">Metal-binding</keyword>
<name>K9WHL7_9CYAN</name>
<keyword evidence="2" id="KW-0575">Peroxidase</keyword>
<evidence type="ECO:0000313" key="9">
    <source>
        <dbReference type="EMBL" id="AFZ19269.1"/>
    </source>
</evidence>
<dbReference type="InterPro" id="IPR011614">
    <property type="entry name" value="Catalase_core"/>
</dbReference>
<keyword evidence="10" id="KW-1185">Reference proteome</keyword>
<dbReference type="OrthoDB" id="336698at2"/>
<dbReference type="PANTHER" id="PTHR11465:SF9">
    <property type="entry name" value="CATALASE"/>
    <property type="match status" value="1"/>
</dbReference>
<dbReference type="Gene3D" id="2.40.180.10">
    <property type="entry name" value="Catalase core domain"/>
    <property type="match status" value="1"/>
</dbReference>
<dbReference type="Pfam" id="PF00199">
    <property type="entry name" value="Catalase"/>
    <property type="match status" value="1"/>
</dbReference>
<dbReference type="GO" id="GO:0020037">
    <property type="term" value="F:heme binding"/>
    <property type="evidence" value="ECO:0007669"/>
    <property type="project" value="InterPro"/>
</dbReference>
<dbReference type="GO" id="GO:0005737">
    <property type="term" value="C:cytoplasm"/>
    <property type="evidence" value="ECO:0007669"/>
    <property type="project" value="TreeGrafter"/>
</dbReference>
<dbReference type="EMBL" id="CP003630">
    <property type="protein sequence ID" value="AFZ19269.1"/>
    <property type="molecule type" value="Genomic_DNA"/>
</dbReference>
<dbReference type="HOGENOM" id="CLU_046417_0_0_3"/>
<protein>
    <submittedName>
        <fullName evidence="9">Catalase</fullName>
    </submittedName>
</protein>
<dbReference type="InterPro" id="IPR020835">
    <property type="entry name" value="Catalase_sf"/>
</dbReference>
<dbReference type="STRING" id="1173027.Mic7113_3545"/>
<feature type="region of interest" description="Disordered" evidence="7">
    <location>
        <begin position="29"/>
        <end position="48"/>
    </location>
</feature>
<proteinExistence type="inferred from homology"/>
<dbReference type="GO" id="GO:0046872">
    <property type="term" value="F:metal ion binding"/>
    <property type="evidence" value="ECO:0007669"/>
    <property type="project" value="UniProtKB-KW"/>
</dbReference>
<keyword evidence="6" id="KW-0408">Iron</keyword>
<evidence type="ECO:0000256" key="3">
    <source>
        <dbReference type="ARBA" id="ARBA00022617"/>
    </source>
</evidence>
<dbReference type="RefSeq" id="WP_015183411.1">
    <property type="nucleotide sequence ID" value="NC_019738.1"/>
</dbReference>
<dbReference type="InterPro" id="IPR018028">
    <property type="entry name" value="Catalase"/>
</dbReference>
<dbReference type="CDD" id="cd08152">
    <property type="entry name" value="y4iL_like"/>
    <property type="match status" value="1"/>
</dbReference>
<evidence type="ECO:0000256" key="7">
    <source>
        <dbReference type="SAM" id="MobiDB-lite"/>
    </source>
</evidence>
<keyword evidence="5" id="KW-0560">Oxidoreductase</keyword>
<dbReference type="KEGG" id="mic:Mic7113_3545"/>
<dbReference type="GO" id="GO:0042744">
    <property type="term" value="P:hydrogen peroxide catabolic process"/>
    <property type="evidence" value="ECO:0007669"/>
    <property type="project" value="TreeGrafter"/>
</dbReference>
<dbReference type="AlphaFoldDB" id="K9WHL7"/>
<accession>K9WHL7</accession>
<dbReference type="GO" id="GO:0004096">
    <property type="term" value="F:catalase activity"/>
    <property type="evidence" value="ECO:0007669"/>
    <property type="project" value="InterPro"/>
</dbReference>
<evidence type="ECO:0000256" key="1">
    <source>
        <dbReference type="ARBA" id="ARBA00005329"/>
    </source>
</evidence>
<feature type="domain" description="Catalase core" evidence="8">
    <location>
        <begin position="42"/>
        <end position="160"/>
    </location>
</feature>
<evidence type="ECO:0000259" key="8">
    <source>
        <dbReference type="Pfam" id="PF00199"/>
    </source>
</evidence>
<dbReference type="PANTHER" id="PTHR11465">
    <property type="entry name" value="CATALASE"/>
    <property type="match status" value="1"/>
</dbReference>
<dbReference type="GO" id="GO:0042542">
    <property type="term" value="P:response to hydrogen peroxide"/>
    <property type="evidence" value="ECO:0007669"/>
    <property type="project" value="TreeGrafter"/>
</dbReference>
<dbReference type="PROSITE" id="PS51402">
    <property type="entry name" value="CATALASE_3"/>
    <property type="match status" value="1"/>
</dbReference>
<dbReference type="Proteomes" id="UP000010471">
    <property type="component" value="Chromosome"/>
</dbReference>
<dbReference type="SUPFAM" id="SSF56634">
    <property type="entry name" value="Heme-dependent catalase-like"/>
    <property type="match status" value="1"/>
</dbReference>
<evidence type="ECO:0000256" key="5">
    <source>
        <dbReference type="ARBA" id="ARBA00023002"/>
    </source>
</evidence>
<evidence type="ECO:0000313" key="10">
    <source>
        <dbReference type="Proteomes" id="UP000010471"/>
    </source>
</evidence>
<keyword evidence="3" id="KW-0349">Heme</keyword>
<sequence length="354" mass="40391">MAKAPLELGKEYPPQEEEAQIEQILKISKLSMKGKPHPPMSRDQHPKSHGYVQGEFIVEEDIPETMKAGVFKQSKTYPIWIRFSNGGSDRNPQTGDFVPDTVGDVRGMAIKLMHVEGEMVLPDSEHQGEQDFILMNHPTFFIRDVQGYIDFFPVVRAIKEEKIVFKPGEPPDVPAELQANFQAVAYAFPRFQKIKAKVTTSPLEIPYWSATPYKLGNQAIKFSVVPHVTGESFNPDNAADKSNYLREAMTQHLASQDACFDFKIQLQTDAVKMPIEDPTVEWDEQESPYIKVATIRIPAQDFNTEERKRLDEKQSFSPWHTLLEHQPLGGVNRARKRIYGELAKFRNDMNQSET</sequence>
<comment type="similarity">
    <text evidence="1">Belongs to the catalase family.</text>
</comment>
<evidence type="ECO:0000256" key="2">
    <source>
        <dbReference type="ARBA" id="ARBA00022559"/>
    </source>
</evidence>
<dbReference type="PATRIC" id="fig|1173027.3.peg.3898"/>